<dbReference type="Gene3D" id="1.10.3210.10">
    <property type="entry name" value="Hypothetical protein af1432"/>
    <property type="match status" value="1"/>
</dbReference>
<dbReference type="GO" id="GO:0006281">
    <property type="term" value="P:DNA repair"/>
    <property type="evidence" value="ECO:0007669"/>
    <property type="project" value="UniProtKB-KW"/>
</dbReference>
<dbReference type="SMART" id="SM00454">
    <property type="entry name" value="SAM"/>
    <property type="match status" value="1"/>
</dbReference>
<dbReference type="FunFam" id="1.10.150.50:FF:000067">
    <property type="entry name" value="SAM and HD domain-containing deoxynucleoside triphosphate triphosphohydrolase 1"/>
    <property type="match status" value="1"/>
</dbReference>
<dbReference type="SMART" id="SM00471">
    <property type="entry name" value="HDc"/>
    <property type="match status" value="1"/>
</dbReference>
<evidence type="ECO:0000256" key="18">
    <source>
        <dbReference type="ARBA" id="ARBA00023242"/>
    </source>
</evidence>
<dbReference type="InterPro" id="IPR013761">
    <property type="entry name" value="SAM/pointed_sf"/>
</dbReference>
<evidence type="ECO:0000313" key="28">
    <source>
        <dbReference type="Proteomes" id="UP001221898"/>
    </source>
</evidence>
<keyword evidence="8" id="KW-0235">DNA replication</keyword>
<dbReference type="Pfam" id="PF07647">
    <property type="entry name" value="SAM_2"/>
    <property type="match status" value="1"/>
</dbReference>
<protein>
    <recommendedName>
        <fullName evidence="4">Deoxynucleoside triphosphate triphosphohydrolase SAMHD1</fullName>
    </recommendedName>
</protein>
<evidence type="ECO:0000256" key="13">
    <source>
        <dbReference type="ARBA" id="ARBA00022833"/>
    </source>
</evidence>
<feature type="region of interest" description="Disordered" evidence="24">
    <location>
        <begin position="597"/>
        <end position="625"/>
    </location>
</feature>
<comment type="catalytic activity">
    <reaction evidence="21">
        <text>a 2'-deoxyribonucleoside 5'-triphosphate + H2O = a 2'-deoxyribonucleoside + triphosphate + H(+)</text>
        <dbReference type="Rhea" id="RHEA:46148"/>
        <dbReference type="ChEBI" id="CHEBI:15377"/>
        <dbReference type="ChEBI" id="CHEBI:15378"/>
        <dbReference type="ChEBI" id="CHEBI:18036"/>
        <dbReference type="ChEBI" id="CHEBI:18274"/>
        <dbReference type="ChEBI" id="CHEBI:61560"/>
    </reaction>
    <physiologicalReaction direction="left-to-right" evidence="21">
        <dbReference type="Rhea" id="RHEA:46149"/>
    </physiologicalReaction>
</comment>
<dbReference type="GO" id="GO:0008832">
    <property type="term" value="F:dGTPase activity"/>
    <property type="evidence" value="ECO:0007669"/>
    <property type="project" value="TreeGrafter"/>
</dbReference>
<comment type="catalytic activity">
    <reaction evidence="20">
        <text>dATP + H2O = 2'-deoxyadenosine + triphosphate + H(+)</text>
        <dbReference type="Rhea" id="RHEA:67648"/>
        <dbReference type="ChEBI" id="CHEBI:15377"/>
        <dbReference type="ChEBI" id="CHEBI:15378"/>
        <dbReference type="ChEBI" id="CHEBI:17256"/>
        <dbReference type="ChEBI" id="CHEBI:18036"/>
        <dbReference type="ChEBI" id="CHEBI:61404"/>
    </reaction>
    <physiologicalReaction direction="left-to-right" evidence="20">
        <dbReference type="Rhea" id="RHEA:67649"/>
    </physiologicalReaction>
</comment>
<keyword evidence="10" id="KW-0547">Nucleotide-binding</keyword>
<evidence type="ECO:0000256" key="9">
    <source>
        <dbReference type="ARBA" id="ARBA00022723"/>
    </source>
</evidence>
<dbReference type="PROSITE" id="PS51831">
    <property type="entry name" value="HD"/>
    <property type="match status" value="1"/>
</dbReference>
<keyword evidence="15" id="KW-0051">Antiviral defense</keyword>
<keyword evidence="14" id="KW-0391">Immunity</keyword>
<dbReference type="InterPro" id="IPR006674">
    <property type="entry name" value="HD_domain"/>
</dbReference>
<keyword evidence="9" id="KW-0479">Metal-binding</keyword>
<dbReference type="PANTHER" id="PTHR11373">
    <property type="entry name" value="DEOXYNUCLEOSIDE TRIPHOSPHATE TRIPHOSPHOHYDROLASE"/>
    <property type="match status" value="1"/>
</dbReference>
<evidence type="ECO:0000256" key="16">
    <source>
        <dbReference type="ARBA" id="ARBA00023134"/>
    </source>
</evidence>
<evidence type="ECO:0000256" key="3">
    <source>
        <dbReference type="ARBA" id="ARBA00005776"/>
    </source>
</evidence>
<dbReference type="Pfam" id="PF01966">
    <property type="entry name" value="HD"/>
    <property type="match status" value="1"/>
</dbReference>
<dbReference type="GO" id="GO:0045087">
    <property type="term" value="P:innate immune response"/>
    <property type="evidence" value="ECO:0007669"/>
    <property type="project" value="UniProtKB-KW"/>
</dbReference>
<dbReference type="GO" id="GO:0045088">
    <property type="term" value="P:regulation of innate immune response"/>
    <property type="evidence" value="ECO:0007669"/>
    <property type="project" value="TreeGrafter"/>
</dbReference>
<dbReference type="InterPro" id="IPR003607">
    <property type="entry name" value="HD/PDEase_dom"/>
</dbReference>
<dbReference type="FunFam" id="3.30.70.2760:FF:000002">
    <property type="entry name" value="SAM and HD domain-containing deoxynucleoside triphosphate triphosphohydrolase 1"/>
    <property type="match status" value="1"/>
</dbReference>
<dbReference type="Gene3D" id="3.30.70.2760">
    <property type="match status" value="1"/>
</dbReference>
<dbReference type="FunFam" id="1.10.3210.10:FF:000015">
    <property type="entry name" value="Deoxynucleoside triphosphate triphosphohydrolase SAMHD1"/>
    <property type="match status" value="1"/>
</dbReference>
<dbReference type="CDD" id="cd00077">
    <property type="entry name" value="HDc"/>
    <property type="match status" value="1"/>
</dbReference>
<keyword evidence="17" id="KW-0234">DNA repair</keyword>
<evidence type="ECO:0000256" key="5">
    <source>
        <dbReference type="ARBA" id="ARBA00022454"/>
    </source>
</evidence>
<evidence type="ECO:0000256" key="4">
    <source>
        <dbReference type="ARBA" id="ARBA00020285"/>
    </source>
</evidence>
<feature type="domain" description="HD" evidence="26">
    <location>
        <begin position="154"/>
        <end position="310"/>
    </location>
</feature>
<evidence type="ECO:0000256" key="10">
    <source>
        <dbReference type="ARBA" id="ARBA00022741"/>
    </source>
</evidence>
<dbReference type="Proteomes" id="UP001221898">
    <property type="component" value="Unassembled WGS sequence"/>
</dbReference>
<dbReference type="GO" id="GO:0005694">
    <property type="term" value="C:chromosome"/>
    <property type="evidence" value="ECO:0007669"/>
    <property type="project" value="UniProtKB-SubCell"/>
</dbReference>
<evidence type="ECO:0000256" key="2">
    <source>
        <dbReference type="ARBA" id="ARBA00004286"/>
    </source>
</evidence>
<dbReference type="InterPro" id="IPR001660">
    <property type="entry name" value="SAM"/>
</dbReference>
<dbReference type="GO" id="GO:0005634">
    <property type="term" value="C:nucleus"/>
    <property type="evidence" value="ECO:0007669"/>
    <property type="project" value="UniProtKB-SubCell"/>
</dbReference>
<evidence type="ECO:0000256" key="22">
    <source>
        <dbReference type="ARBA" id="ARBA00049174"/>
    </source>
</evidence>
<keyword evidence="5" id="KW-0158">Chromosome</keyword>
<gene>
    <name evidence="27" type="ORF">AAFF_G00142690</name>
</gene>
<dbReference type="PANTHER" id="PTHR11373:SF4">
    <property type="entry name" value="DEOXYNUCLEOSIDE TRIPHOSPHATE TRIPHOSPHOHYDROLASE SAMHD1"/>
    <property type="match status" value="1"/>
</dbReference>
<dbReference type="EMBL" id="JAINUG010000020">
    <property type="protein sequence ID" value="KAJ8412002.1"/>
    <property type="molecule type" value="Genomic_DNA"/>
</dbReference>
<evidence type="ECO:0000256" key="8">
    <source>
        <dbReference type="ARBA" id="ARBA00022705"/>
    </source>
</evidence>
<keyword evidence="28" id="KW-1185">Reference proteome</keyword>
<reference evidence="27" key="1">
    <citation type="journal article" date="2023" name="Science">
        <title>Genome structures resolve the early diversification of teleost fishes.</title>
        <authorList>
            <person name="Parey E."/>
            <person name="Louis A."/>
            <person name="Montfort J."/>
            <person name="Bouchez O."/>
            <person name="Roques C."/>
            <person name="Iampietro C."/>
            <person name="Lluch J."/>
            <person name="Castinel A."/>
            <person name="Donnadieu C."/>
            <person name="Desvignes T."/>
            <person name="Floi Bucao C."/>
            <person name="Jouanno E."/>
            <person name="Wen M."/>
            <person name="Mejri S."/>
            <person name="Dirks R."/>
            <person name="Jansen H."/>
            <person name="Henkel C."/>
            <person name="Chen W.J."/>
            <person name="Zahm M."/>
            <person name="Cabau C."/>
            <person name="Klopp C."/>
            <person name="Thompson A.W."/>
            <person name="Robinson-Rechavi M."/>
            <person name="Braasch I."/>
            <person name="Lecointre G."/>
            <person name="Bobe J."/>
            <person name="Postlethwait J.H."/>
            <person name="Berthelot C."/>
            <person name="Roest Crollius H."/>
            <person name="Guiguen Y."/>
        </authorList>
    </citation>
    <scope>NUCLEOTIDE SEQUENCE</scope>
    <source>
        <strain evidence="27">NC1722</strain>
    </source>
</reference>
<dbReference type="GO" id="GO:0006203">
    <property type="term" value="P:dGTP catabolic process"/>
    <property type="evidence" value="ECO:0007669"/>
    <property type="project" value="TreeGrafter"/>
</dbReference>
<dbReference type="GO" id="GO:0006260">
    <property type="term" value="P:DNA replication"/>
    <property type="evidence" value="ECO:0007669"/>
    <property type="project" value="UniProtKB-KW"/>
</dbReference>
<evidence type="ECO:0000256" key="19">
    <source>
        <dbReference type="ARBA" id="ARBA00047701"/>
    </source>
</evidence>
<evidence type="ECO:0000256" key="23">
    <source>
        <dbReference type="ARBA" id="ARBA00049451"/>
    </source>
</evidence>
<evidence type="ECO:0000256" key="12">
    <source>
        <dbReference type="ARBA" id="ARBA00022801"/>
    </source>
</evidence>
<dbReference type="SUPFAM" id="SSF47769">
    <property type="entry name" value="SAM/Pointed domain"/>
    <property type="match status" value="1"/>
</dbReference>
<evidence type="ECO:0000256" key="11">
    <source>
        <dbReference type="ARBA" id="ARBA00022763"/>
    </source>
</evidence>
<evidence type="ECO:0000259" key="26">
    <source>
        <dbReference type="PROSITE" id="PS51831"/>
    </source>
</evidence>
<comment type="subcellular location">
    <subcellularLocation>
        <location evidence="2">Chromosome</location>
    </subcellularLocation>
    <subcellularLocation>
        <location evidence="1">Nucleus</location>
    </subcellularLocation>
</comment>
<dbReference type="SUPFAM" id="SSF109604">
    <property type="entry name" value="HD-domain/PDEase-like"/>
    <property type="match status" value="1"/>
</dbReference>
<keyword evidence="16" id="KW-0342">GTP-binding</keyword>
<evidence type="ECO:0000256" key="20">
    <source>
        <dbReference type="ARBA" id="ARBA00047812"/>
    </source>
</evidence>
<organism evidence="27 28">
    <name type="scientific">Aldrovandia affinis</name>
    <dbReference type="NCBI Taxonomy" id="143900"/>
    <lineage>
        <taxon>Eukaryota</taxon>
        <taxon>Metazoa</taxon>
        <taxon>Chordata</taxon>
        <taxon>Craniata</taxon>
        <taxon>Vertebrata</taxon>
        <taxon>Euteleostomi</taxon>
        <taxon>Actinopterygii</taxon>
        <taxon>Neopterygii</taxon>
        <taxon>Teleostei</taxon>
        <taxon>Notacanthiformes</taxon>
        <taxon>Halosauridae</taxon>
        <taxon>Aldrovandia</taxon>
    </lineage>
</organism>
<keyword evidence="13" id="KW-0862">Zinc</keyword>
<dbReference type="Gene3D" id="1.10.150.50">
    <property type="entry name" value="Transcription Factor, Ets-1"/>
    <property type="match status" value="1"/>
</dbReference>
<evidence type="ECO:0000256" key="7">
    <source>
        <dbReference type="ARBA" id="ARBA00022588"/>
    </source>
</evidence>
<dbReference type="PROSITE" id="PS50105">
    <property type="entry name" value="SAM_DOMAIN"/>
    <property type="match status" value="1"/>
</dbReference>
<evidence type="ECO:0000256" key="14">
    <source>
        <dbReference type="ARBA" id="ARBA00022859"/>
    </source>
</evidence>
<proteinExistence type="inferred from homology"/>
<sequence length="625" mass="72193">MDNRKRQKDTLTADSLATPEKRWASDVSRQNSGYKDWDVDDTCQYLRDEGFGEWEAKFREEKITGVTLQYLNEPLLENIGVSPLGSRLQVLHCLKKLWRISVQTMTVFHDPIHGPIAMHPLLVRIIDTPQFQRLRNIKQLGGVYYVYTGASHNRFEHSIGVCHLAGWLVQALGDRQPELLITERDVLCVQIAGLCHDLGHGPFSHMFDRMFIPKTRPGTKWKHETASVQMFDHLVQVNSLKPVMEQHGLVLPQDLQFIKEQIAGPLNPNIPLSQEKDPWEYKGRSEEKCFLYEVVANKTTGIDVDKWDYFARDCYHLGIQNNFDYRRSMQFARVCEVEGKRHICTRDKEVGNLYDMFHIRNCLHRRAYQHKVSNIIETMITEALVKADGHIQIKGSEGKMFTISTAIDDMEAYTKLTDNIFEQILYSTSPELAEAREILHNVLCRKLYKCVGQTHPNTYLEVTQAELLRLAASVAEARPQNCPNAFLRGEDFVVIIINMDYGMKKKNPINNMRFYSKNDPSKAFKIRRHQVSQLLPEKFAEQLIRVYCRKTDESSLEMAGKYFVQWCINSDFTKPQDGDVMAPELTPLKHSWVLDEAEDDDDVDGGKRTRRGFSERAGNSKQKLF</sequence>
<comment type="similarity">
    <text evidence="3">Belongs to the SAMHD1 family.</text>
</comment>
<keyword evidence="11" id="KW-0227">DNA damage</keyword>
<evidence type="ECO:0000256" key="6">
    <source>
        <dbReference type="ARBA" id="ARBA00022533"/>
    </source>
</evidence>
<accession>A0AAD7WWQ2</accession>
<name>A0AAD7WWQ2_9TELE</name>
<evidence type="ECO:0000259" key="25">
    <source>
        <dbReference type="PROSITE" id="PS50105"/>
    </source>
</evidence>
<dbReference type="GO" id="GO:0005525">
    <property type="term" value="F:GTP binding"/>
    <property type="evidence" value="ECO:0007669"/>
    <property type="project" value="UniProtKB-KW"/>
</dbReference>
<keyword evidence="6" id="KW-0021">Allosteric enzyme</keyword>
<comment type="catalytic activity">
    <reaction evidence="19">
        <text>dCTP + H2O = 2'-deoxycytidine + triphosphate + H(+)</text>
        <dbReference type="Rhea" id="RHEA:80083"/>
        <dbReference type="ChEBI" id="CHEBI:15377"/>
        <dbReference type="ChEBI" id="CHEBI:15378"/>
        <dbReference type="ChEBI" id="CHEBI:15698"/>
        <dbReference type="ChEBI" id="CHEBI:18036"/>
        <dbReference type="ChEBI" id="CHEBI:61481"/>
    </reaction>
    <physiologicalReaction direction="left-to-right" evidence="19">
        <dbReference type="Rhea" id="RHEA:80084"/>
    </physiologicalReaction>
</comment>
<evidence type="ECO:0000256" key="21">
    <source>
        <dbReference type="ARBA" id="ARBA00048183"/>
    </source>
</evidence>
<comment type="catalytic activity">
    <reaction evidence="22">
        <text>dGTP + H2O = 2'-deoxyguanosine + triphosphate + H(+)</text>
        <dbReference type="Rhea" id="RHEA:15193"/>
        <dbReference type="ChEBI" id="CHEBI:15377"/>
        <dbReference type="ChEBI" id="CHEBI:15378"/>
        <dbReference type="ChEBI" id="CHEBI:17172"/>
        <dbReference type="ChEBI" id="CHEBI:18036"/>
        <dbReference type="ChEBI" id="CHEBI:61429"/>
    </reaction>
    <physiologicalReaction direction="left-to-right" evidence="22">
        <dbReference type="Rhea" id="RHEA:15194"/>
    </physiologicalReaction>
</comment>
<dbReference type="GO" id="GO:0051607">
    <property type="term" value="P:defense response to virus"/>
    <property type="evidence" value="ECO:0007669"/>
    <property type="project" value="UniProtKB-KW"/>
</dbReference>
<keyword evidence="7" id="KW-0399">Innate immunity</keyword>
<evidence type="ECO:0000313" key="27">
    <source>
        <dbReference type="EMBL" id="KAJ8412002.1"/>
    </source>
</evidence>
<keyword evidence="12" id="KW-0378">Hydrolase</keyword>
<dbReference type="InterPro" id="IPR050135">
    <property type="entry name" value="dGTPase-like"/>
</dbReference>
<dbReference type="AlphaFoldDB" id="A0AAD7WWQ2"/>
<feature type="domain" description="SAM" evidence="25">
    <location>
        <begin position="37"/>
        <end position="100"/>
    </location>
</feature>
<dbReference type="GO" id="GO:0046872">
    <property type="term" value="F:metal ion binding"/>
    <property type="evidence" value="ECO:0007669"/>
    <property type="project" value="UniProtKB-KW"/>
</dbReference>
<comment type="catalytic activity">
    <reaction evidence="23">
        <text>dTTP + H2O = thymidine + triphosphate + H(+)</text>
        <dbReference type="Rhea" id="RHEA:80079"/>
        <dbReference type="ChEBI" id="CHEBI:15377"/>
        <dbReference type="ChEBI" id="CHEBI:15378"/>
        <dbReference type="ChEBI" id="CHEBI:17748"/>
        <dbReference type="ChEBI" id="CHEBI:18036"/>
        <dbReference type="ChEBI" id="CHEBI:37568"/>
    </reaction>
    <physiologicalReaction direction="left-to-right" evidence="23">
        <dbReference type="Rhea" id="RHEA:80080"/>
    </physiologicalReaction>
</comment>
<evidence type="ECO:0000256" key="1">
    <source>
        <dbReference type="ARBA" id="ARBA00004123"/>
    </source>
</evidence>
<keyword evidence="18" id="KW-0539">Nucleus</keyword>
<comment type="caution">
    <text evidence="27">The sequence shown here is derived from an EMBL/GenBank/DDBJ whole genome shotgun (WGS) entry which is preliminary data.</text>
</comment>
<evidence type="ECO:0000256" key="15">
    <source>
        <dbReference type="ARBA" id="ARBA00023118"/>
    </source>
</evidence>
<evidence type="ECO:0000256" key="24">
    <source>
        <dbReference type="SAM" id="MobiDB-lite"/>
    </source>
</evidence>
<evidence type="ECO:0000256" key="17">
    <source>
        <dbReference type="ARBA" id="ARBA00023204"/>
    </source>
</evidence>
<dbReference type="CDD" id="cd09508">
    <property type="entry name" value="SAM_HD"/>
    <property type="match status" value="1"/>
</dbReference>